<dbReference type="EMBL" id="JAWDIP010000003">
    <property type="protein sequence ID" value="MDY0395751.1"/>
    <property type="molecule type" value="Genomic_DNA"/>
</dbReference>
<proteinExistence type="predicted"/>
<dbReference type="InterPro" id="IPR001633">
    <property type="entry name" value="EAL_dom"/>
</dbReference>
<comment type="caution">
    <text evidence="2">The sequence shown here is derived from an EMBL/GenBank/DDBJ whole genome shotgun (WGS) entry which is preliminary data.</text>
</comment>
<dbReference type="SUPFAM" id="SSF141868">
    <property type="entry name" value="EAL domain-like"/>
    <property type="match status" value="1"/>
</dbReference>
<reference evidence="2 3" key="1">
    <citation type="submission" date="2023-10" db="EMBL/GenBank/DDBJ databases">
        <title>Virgibacillus halophilus 5B73C genome.</title>
        <authorList>
            <person name="Miliotis G."/>
            <person name="Sengupta P."/>
            <person name="Hameed A."/>
            <person name="Chuvochina M."/>
            <person name="Mcdonagh F."/>
            <person name="Simpson A.C."/>
            <person name="Singh N.K."/>
            <person name="Rekha P.D."/>
            <person name="Raman K."/>
            <person name="Hugenholtz P."/>
            <person name="Venkateswaran K."/>
        </authorList>
    </citation>
    <scope>NUCLEOTIDE SEQUENCE [LARGE SCALE GENOMIC DNA]</scope>
    <source>
        <strain evidence="2 3">5B73C</strain>
    </source>
</reference>
<evidence type="ECO:0000313" key="2">
    <source>
        <dbReference type="EMBL" id="MDY0395751.1"/>
    </source>
</evidence>
<dbReference type="PROSITE" id="PS50883">
    <property type="entry name" value="EAL"/>
    <property type="match status" value="1"/>
</dbReference>
<gene>
    <name evidence="2" type="ORF">RWE15_16640</name>
</gene>
<accession>A0ABU5C8T1</accession>
<feature type="domain" description="EAL" evidence="1">
    <location>
        <begin position="1"/>
        <end position="43"/>
    </location>
</feature>
<evidence type="ECO:0000259" key="1">
    <source>
        <dbReference type="PROSITE" id="PS50883"/>
    </source>
</evidence>
<protein>
    <recommendedName>
        <fullName evidence="1">EAL domain-containing protein</fullName>
    </recommendedName>
</protein>
<dbReference type="InterPro" id="IPR035919">
    <property type="entry name" value="EAL_sf"/>
</dbReference>
<name>A0ABU5C8T1_9BACI</name>
<sequence length="43" mass="4855">MHFVLEGLETAEDLRISKALDIPLGQGFYLGRPEPTSFYKNEA</sequence>
<evidence type="ECO:0000313" key="3">
    <source>
        <dbReference type="Proteomes" id="UP001281447"/>
    </source>
</evidence>
<keyword evidence="3" id="KW-1185">Reference proteome</keyword>
<dbReference type="Gene3D" id="3.20.20.450">
    <property type="entry name" value="EAL domain"/>
    <property type="match status" value="1"/>
</dbReference>
<dbReference type="Proteomes" id="UP001281447">
    <property type="component" value="Unassembled WGS sequence"/>
</dbReference>
<organism evidence="2 3">
    <name type="scientific">Tigheibacillus halophilus</name>
    <dbReference type="NCBI Taxonomy" id="361280"/>
    <lineage>
        <taxon>Bacteria</taxon>
        <taxon>Bacillati</taxon>
        <taxon>Bacillota</taxon>
        <taxon>Bacilli</taxon>
        <taxon>Bacillales</taxon>
        <taxon>Bacillaceae</taxon>
        <taxon>Tigheibacillus</taxon>
    </lineage>
</organism>